<evidence type="ECO:0000256" key="5">
    <source>
        <dbReference type="ARBA" id="ARBA00022450"/>
    </source>
</evidence>
<dbReference type="PANTHER" id="PTHR20863:SF28">
    <property type="entry name" value="ACYL CARRIER PROTEIN, MITOCHONDRIAL"/>
    <property type="match status" value="1"/>
</dbReference>
<keyword evidence="9" id="KW-0809">Transit peptide</keyword>
<keyword evidence="11" id="KW-0443">Lipid metabolism</keyword>
<keyword evidence="8" id="KW-0276">Fatty acid metabolism</keyword>
<dbReference type="Pfam" id="PF00550">
    <property type="entry name" value="PP-binding"/>
    <property type="match status" value="1"/>
</dbReference>
<keyword evidence="4" id="KW-0813">Transport</keyword>
<dbReference type="HAMAP" id="MF_01217">
    <property type="entry name" value="Acyl_carrier"/>
    <property type="match status" value="1"/>
</dbReference>
<keyword evidence="10" id="KW-0249">Electron transport</keyword>
<dbReference type="AlphaFoldDB" id="A0A8H4V6E9"/>
<dbReference type="GO" id="GO:0000036">
    <property type="term" value="F:acyl carrier activity"/>
    <property type="evidence" value="ECO:0007669"/>
    <property type="project" value="TreeGrafter"/>
</dbReference>
<comment type="subcellular location">
    <subcellularLocation>
        <location evidence="1">Mitochondrion</location>
    </subcellularLocation>
</comment>
<evidence type="ECO:0000256" key="1">
    <source>
        <dbReference type="ARBA" id="ARBA00004173"/>
    </source>
</evidence>
<evidence type="ECO:0000256" key="4">
    <source>
        <dbReference type="ARBA" id="ARBA00022448"/>
    </source>
</evidence>
<dbReference type="OrthoDB" id="448946at2759"/>
<dbReference type="PROSITE" id="PS00012">
    <property type="entry name" value="PHOSPHOPANTETHEINE"/>
    <property type="match status" value="1"/>
</dbReference>
<keyword evidence="5 14" id="KW-0596">Phosphopantetheine</keyword>
<gene>
    <name evidence="16" type="ORF">G6O67_003582</name>
</gene>
<sequence>MFRTAILRVATASRAVARPAVAMRQASLLRAAPPFVPRLRGLVALRMYSAGGGLDKEAVEGRIMSLLQGFDKVNDVVNIKPAAHFVNDLGLDSLDTVEVVMAIEEEFSIEIPDQHADKIHSVAQAVEYILNQPDAS</sequence>
<evidence type="ECO:0000256" key="10">
    <source>
        <dbReference type="ARBA" id="ARBA00022982"/>
    </source>
</evidence>
<evidence type="ECO:0000313" key="17">
    <source>
        <dbReference type="Proteomes" id="UP000557566"/>
    </source>
</evidence>
<comment type="similarity">
    <text evidence="3">Belongs to the acyl carrier protein (ACP) family.</text>
</comment>
<keyword evidence="17" id="KW-1185">Reference proteome</keyword>
<dbReference type="PROSITE" id="PS50075">
    <property type="entry name" value="CARRIER"/>
    <property type="match status" value="1"/>
</dbReference>
<organism evidence="16 17">
    <name type="scientific">Ophiocordyceps sinensis</name>
    <dbReference type="NCBI Taxonomy" id="72228"/>
    <lineage>
        <taxon>Eukaryota</taxon>
        <taxon>Fungi</taxon>
        <taxon>Dikarya</taxon>
        <taxon>Ascomycota</taxon>
        <taxon>Pezizomycotina</taxon>
        <taxon>Sordariomycetes</taxon>
        <taxon>Hypocreomycetidae</taxon>
        <taxon>Hypocreales</taxon>
        <taxon>Ophiocordycipitaceae</taxon>
        <taxon>Ophiocordyceps</taxon>
    </lineage>
</organism>
<dbReference type="NCBIfam" id="NF002148">
    <property type="entry name" value="PRK00982.1-2"/>
    <property type="match status" value="1"/>
</dbReference>
<protein>
    <recommendedName>
        <fullName evidence="14">Acyl carrier protein</fullName>
    </recommendedName>
</protein>
<evidence type="ECO:0000256" key="8">
    <source>
        <dbReference type="ARBA" id="ARBA00022832"/>
    </source>
</evidence>
<keyword evidence="7" id="KW-0597">Phosphoprotein</keyword>
<comment type="function">
    <text evidence="14">Carrier of the growing fatty acid chain in fatty acid biosynthesis.</text>
</comment>
<evidence type="ECO:0000256" key="3">
    <source>
        <dbReference type="ARBA" id="ARBA00010930"/>
    </source>
</evidence>
<dbReference type="PANTHER" id="PTHR20863">
    <property type="entry name" value="ACYL CARRIER PROTEIN"/>
    <property type="match status" value="1"/>
</dbReference>
<keyword evidence="6 14" id="KW-0444">Lipid biosynthesis</keyword>
<name>A0A8H4V6E9_9HYPO</name>
<evidence type="ECO:0000256" key="2">
    <source>
        <dbReference type="ARBA" id="ARBA00005194"/>
    </source>
</evidence>
<comment type="caution">
    <text evidence="16">The sequence shown here is derived from an EMBL/GenBank/DDBJ whole genome shotgun (WGS) entry which is preliminary data.</text>
</comment>
<dbReference type="GO" id="GO:0099128">
    <property type="term" value="C:mitochondrial [2Fe-2S] assembly complex"/>
    <property type="evidence" value="ECO:0007669"/>
    <property type="project" value="UniProtKB-ARBA"/>
</dbReference>
<evidence type="ECO:0000256" key="14">
    <source>
        <dbReference type="RuleBase" id="RU000722"/>
    </source>
</evidence>
<keyword evidence="12" id="KW-0496">Mitochondrion</keyword>
<evidence type="ECO:0000313" key="16">
    <source>
        <dbReference type="EMBL" id="KAF4509406.1"/>
    </source>
</evidence>
<dbReference type="EMBL" id="JAAVMX010000004">
    <property type="protein sequence ID" value="KAF4509406.1"/>
    <property type="molecule type" value="Genomic_DNA"/>
</dbReference>
<dbReference type="SUPFAM" id="SSF47336">
    <property type="entry name" value="ACP-like"/>
    <property type="match status" value="1"/>
</dbReference>
<evidence type="ECO:0000256" key="12">
    <source>
        <dbReference type="ARBA" id="ARBA00023128"/>
    </source>
</evidence>
<reference evidence="16 17" key="1">
    <citation type="journal article" date="2020" name="Genome Biol. Evol.">
        <title>A new high-quality draft genome assembly of the Chinese cordyceps Ophiocordyceps sinensis.</title>
        <authorList>
            <person name="Shu R."/>
            <person name="Zhang J."/>
            <person name="Meng Q."/>
            <person name="Zhang H."/>
            <person name="Zhou G."/>
            <person name="Li M."/>
            <person name="Wu P."/>
            <person name="Zhao Y."/>
            <person name="Chen C."/>
            <person name="Qin Q."/>
        </authorList>
    </citation>
    <scope>NUCLEOTIDE SEQUENCE [LARGE SCALE GENOMIC DNA]</scope>
    <source>
        <strain evidence="16 17">IOZ07</strain>
    </source>
</reference>
<dbReference type="InterPro" id="IPR009081">
    <property type="entry name" value="PP-bd_ACP"/>
</dbReference>
<dbReference type="NCBIfam" id="TIGR00517">
    <property type="entry name" value="acyl_carrier"/>
    <property type="match status" value="1"/>
</dbReference>
<dbReference type="InterPro" id="IPR003231">
    <property type="entry name" value="ACP"/>
</dbReference>
<accession>A0A8H4V6E9</accession>
<evidence type="ECO:0000256" key="6">
    <source>
        <dbReference type="ARBA" id="ARBA00022516"/>
    </source>
</evidence>
<evidence type="ECO:0000259" key="15">
    <source>
        <dbReference type="PROSITE" id="PS50075"/>
    </source>
</evidence>
<keyword evidence="13 14" id="KW-0275">Fatty acid biosynthesis</keyword>
<feature type="domain" description="Carrier" evidence="15">
    <location>
        <begin position="57"/>
        <end position="133"/>
    </location>
</feature>
<dbReference type="InterPro" id="IPR006162">
    <property type="entry name" value="Ppantetheine_attach_site"/>
</dbReference>
<dbReference type="FunFam" id="1.10.1200.10:FF:000003">
    <property type="entry name" value="Acyl carrier protein"/>
    <property type="match status" value="1"/>
</dbReference>
<comment type="pathway">
    <text evidence="2">Lipid metabolism; fatty acid biosynthesis.</text>
</comment>
<dbReference type="GO" id="GO:0000035">
    <property type="term" value="F:acyl binding"/>
    <property type="evidence" value="ECO:0007669"/>
    <property type="project" value="TreeGrafter"/>
</dbReference>
<evidence type="ECO:0000256" key="7">
    <source>
        <dbReference type="ARBA" id="ARBA00022553"/>
    </source>
</evidence>
<dbReference type="InterPro" id="IPR036736">
    <property type="entry name" value="ACP-like_sf"/>
</dbReference>
<evidence type="ECO:0000256" key="13">
    <source>
        <dbReference type="ARBA" id="ARBA00023160"/>
    </source>
</evidence>
<evidence type="ECO:0000256" key="9">
    <source>
        <dbReference type="ARBA" id="ARBA00022946"/>
    </source>
</evidence>
<proteinExistence type="inferred from homology"/>
<dbReference type="Gene3D" id="1.10.1200.10">
    <property type="entry name" value="ACP-like"/>
    <property type="match status" value="1"/>
</dbReference>
<evidence type="ECO:0000256" key="11">
    <source>
        <dbReference type="ARBA" id="ARBA00023098"/>
    </source>
</evidence>
<dbReference type="Proteomes" id="UP000557566">
    <property type="component" value="Unassembled WGS sequence"/>
</dbReference>